<dbReference type="RefSeq" id="WP_154383785.1">
    <property type="nucleotide sequence ID" value="NZ_WKJK01000048.1"/>
</dbReference>
<evidence type="ECO:0000313" key="5">
    <source>
        <dbReference type="EMBL" id="MRW94919.1"/>
    </source>
</evidence>
<comment type="caution">
    <text evidence="5">The sequence shown here is derived from an EMBL/GenBank/DDBJ whole genome shotgun (WGS) entry which is preliminary data.</text>
</comment>
<dbReference type="SUPFAM" id="SSF56925">
    <property type="entry name" value="OMPA-like"/>
    <property type="match status" value="1"/>
</dbReference>
<sequence length="175" mass="19073">MRSILSAVALSLTATAVPSFAAPAFEPGVTMSVDLGRASTSSDYADDSNDVTLAGALGYQYTQNFGFEVYTRGLSLNPLRGTFTSAGYYPDRTYGIAVLGTAHLDDHFRLFGRAGIGRTTMRGNRTNMENRDETDPIFGVGVGYAFNRRWSLNLEASYLTKSEVSLITFGARYQF</sequence>
<organism evidence="5 6">
    <name type="scientific">Duganella guangzhouensis</name>
    <dbReference type="NCBI Taxonomy" id="2666084"/>
    <lineage>
        <taxon>Bacteria</taxon>
        <taxon>Pseudomonadati</taxon>
        <taxon>Pseudomonadota</taxon>
        <taxon>Betaproteobacteria</taxon>
        <taxon>Burkholderiales</taxon>
        <taxon>Oxalobacteraceae</taxon>
        <taxon>Telluria group</taxon>
        <taxon>Duganella</taxon>
    </lineage>
</organism>
<protein>
    <submittedName>
        <fullName evidence="5">Outer membrane beta-barrel protein</fullName>
    </submittedName>
</protein>
<dbReference type="AlphaFoldDB" id="A0A6I2LFA2"/>
<evidence type="ECO:0000256" key="3">
    <source>
        <dbReference type="SAM" id="SignalP"/>
    </source>
</evidence>
<reference evidence="5 6" key="1">
    <citation type="submission" date="2019-11" db="EMBL/GenBank/DDBJ databases">
        <title>Novel species isolated from a subtropical stream in China.</title>
        <authorList>
            <person name="Lu H."/>
        </authorList>
    </citation>
    <scope>NUCLEOTIDE SEQUENCE [LARGE SCALE GENOMIC DNA]</scope>
    <source>
        <strain evidence="5 6">FT80W</strain>
    </source>
</reference>
<dbReference type="Proteomes" id="UP000433309">
    <property type="component" value="Unassembled WGS sequence"/>
</dbReference>
<feature type="chain" id="PRO_5026299576" evidence="3">
    <location>
        <begin position="22"/>
        <end position="175"/>
    </location>
</feature>
<dbReference type="Gene3D" id="2.40.160.20">
    <property type="match status" value="1"/>
</dbReference>
<name>A0A6I2LFA2_9BURK</name>
<feature type="domain" description="Outer membrane protein beta-barrel" evidence="4">
    <location>
        <begin position="8"/>
        <end position="175"/>
    </location>
</feature>
<comment type="subcellular location">
    <subcellularLocation>
        <location evidence="1">Cell outer membrane</location>
    </subcellularLocation>
</comment>
<evidence type="ECO:0000259" key="4">
    <source>
        <dbReference type="Pfam" id="PF13505"/>
    </source>
</evidence>
<evidence type="ECO:0000256" key="2">
    <source>
        <dbReference type="ARBA" id="ARBA00022729"/>
    </source>
</evidence>
<dbReference type="InterPro" id="IPR027385">
    <property type="entry name" value="Beta-barrel_OMP"/>
</dbReference>
<dbReference type="EMBL" id="WKJK01000048">
    <property type="protein sequence ID" value="MRW94919.1"/>
    <property type="molecule type" value="Genomic_DNA"/>
</dbReference>
<accession>A0A6I2LFA2</accession>
<dbReference type="Pfam" id="PF13505">
    <property type="entry name" value="OMP_b-brl"/>
    <property type="match status" value="1"/>
</dbReference>
<keyword evidence="2 3" id="KW-0732">Signal</keyword>
<evidence type="ECO:0000256" key="1">
    <source>
        <dbReference type="ARBA" id="ARBA00004442"/>
    </source>
</evidence>
<dbReference type="GO" id="GO:0009279">
    <property type="term" value="C:cell outer membrane"/>
    <property type="evidence" value="ECO:0007669"/>
    <property type="project" value="UniProtKB-SubCell"/>
</dbReference>
<evidence type="ECO:0000313" key="6">
    <source>
        <dbReference type="Proteomes" id="UP000433309"/>
    </source>
</evidence>
<gene>
    <name evidence="5" type="ORF">GJ699_33725</name>
</gene>
<proteinExistence type="predicted"/>
<feature type="signal peptide" evidence="3">
    <location>
        <begin position="1"/>
        <end position="21"/>
    </location>
</feature>
<keyword evidence="6" id="KW-1185">Reference proteome</keyword>
<dbReference type="InterPro" id="IPR011250">
    <property type="entry name" value="OMP/PagP_B-barrel"/>
</dbReference>